<accession>A0A8J8NW68</accession>
<sequence>MTYFDALNGGVEESAAENVEMVQPLVNAEQNVQEEDLRGDAPVDELLINEELKHEERKMSEMTNSSGNGRYKHQRSLETMSSSEEEEQEQEDDNKQSPEQGRSSGFRQEGDAKRRKISNHSKGIHRQPPKTTRIRKKKDDRESPPQRHPMLEVHN</sequence>
<feature type="compositionally biased region" description="Basic and acidic residues" evidence="1">
    <location>
        <begin position="50"/>
        <end position="60"/>
    </location>
</feature>
<gene>
    <name evidence="2" type="ORF">FGO68_gene759</name>
</gene>
<feature type="compositionally biased region" description="Polar residues" evidence="1">
    <location>
        <begin position="97"/>
        <end position="106"/>
    </location>
</feature>
<feature type="compositionally biased region" description="Acidic residues" evidence="1">
    <location>
        <begin position="83"/>
        <end position="92"/>
    </location>
</feature>
<evidence type="ECO:0000313" key="3">
    <source>
        <dbReference type="Proteomes" id="UP000785679"/>
    </source>
</evidence>
<dbReference type="Proteomes" id="UP000785679">
    <property type="component" value="Unassembled WGS sequence"/>
</dbReference>
<evidence type="ECO:0000313" key="2">
    <source>
        <dbReference type="EMBL" id="TNV81326.1"/>
    </source>
</evidence>
<evidence type="ECO:0000256" key="1">
    <source>
        <dbReference type="SAM" id="MobiDB-lite"/>
    </source>
</evidence>
<keyword evidence="3" id="KW-1185">Reference proteome</keyword>
<feature type="compositionally biased region" description="Basic and acidic residues" evidence="1">
    <location>
        <begin position="137"/>
        <end position="155"/>
    </location>
</feature>
<proteinExistence type="predicted"/>
<feature type="region of interest" description="Disordered" evidence="1">
    <location>
        <begin position="31"/>
        <end position="155"/>
    </location>
</feature>
<organism evidence="2 3">
    <name type="scientific">Halteria grandinella</name>
    <dbReference type="NCBI Taxonomy" id="5974"/>
    <lineage>
        <taxon>Eukaryota</taxon>
        <taxon>Sar</taxon>
        <taxon>Alveolata</taxon>
        <taxon>Ciliophora</taxon>
        <taxon>Intramacronucleata</taxon>
        <taxon>Spirotrichea</taxon>
        <taxon>Stichotrichia</taxon>
        <taxon>Sporadotrichida</taxon>
        <taxon>Halteriidae</taxon>
        <taxon>Halteria</taxon>
    </lineage>
</organism>
<protein>
    <submittedName>
        <fullName evidence="2">Uncharacterized protein</fullName>
    </submittedName>
</protein>
<name>A0A8J8NW68_HALGN</name>
<reference evidence="2" key="1">
    <citation type="submission" date="2019-06" db="EMBL/GenBank/DDBJ databases">
        <authorList>
            <person name="Zheng W."/>
        </authorList>
    </citation>
    <scope>NUCLEOTIDE SEQUENCE</scope>
    <source>
        <strain evidence="2">QDHG01</strain>
    </source>
</reference>
<comment type="caution">
    <text evidence="2">The sequence shown here is derived from an EMBL/GenBank/DDBJ whole genome shotgun (WGS) entry which is preliminary data.</text>
</comment>
<dbReference type="EMBL" id="RRYP01006290">
    <property type="protein sequence ID" value="TNV81326.1"/>
    <property type="molecule type" value="Genomic_DNA"/>
</dbReference>
<dbReference type="AlphaFoldDB" id="A0A8J8NW68"/>
<feature type="compositionally biased region" description="Basic residues" evidence="1">
    <location>
        <begin position="113"/>
        <end position="136"/>
    </location>
</feature>